<dbReference type="AlphaFoldDB" id="A0A1X7TUM8"/>
<accession>A0A1X7TUM8</accession>
<name>A0A1X7TUM8_AMPQE</name>
<dbReference type="EnsemblMetazoa" id="Aqu2.1.18757_001">
    <property type="protein sequence ID" value="Aqu2.1.18757_001"/>
    <property type="gene ID" value="Aqu2.1.18757"/>
</dbReference>
<reference evidence="1" key="1">
    <citation type="submission" date="2017-05" db="UniProtKB">
        <authorList>
            <consortium name="EnsemblMetazoa"/>
        </authorList>
    </citation>
    <scope>IDENTIFICATION</scope>
</reference>
<evidence type="ECO:0000313" key="1">
    <source>
        <dbReference type="EnsemblMetazoa" id="Aqu2.1.18757_001"/>
    </source>
</evidence>
<proteinExistence type="predicted"/>
<sequence length="50" mass="5724">SHWLRPLRLVNNDTTHLADLGAAMISQESHQILAVLECRRKGRLTKESKE</sequence>
<organism evidence="1">
    <name type="scientific">Amphimedon queenslandica</name>
    <name type="common">Sponge</name>
    <dbReference type="NCBI Taxonomy" id="400682"/>
    <lineage>
        <taxon>Eukaryota</taxon>
        <taxon>Metazoa</taxon>
        <taxon>Porifera</taxon>
        <taxon>Demospongiae</taxon>
        <taxon>Heteroscleromorpha</taxon>
        <taxon>Haplosclerida</taxon>
        <taxon>Niphatidae</taxon>
        <taxon>Amphimedon</taxon>
    </lineage>
</organism>
<protein>
    <submittedName>
        <fullName evidence="1">Uncharacterized protein</fullName>
    </submittedName>
</protein>
<dbReference type="InParanoid" id="A0A1X7TUM8"/>